<dbReference type="InterPro" id="IPR009296">
    <property type="entry name" value="DUF951"/>
</dbReference>
<dbReference type="RefSeq" id="WP_111918447.1">
    <property type="nucleotide sequence ID" value="NZ_CAUWHR010000005.1"/>
</dbReference>
<dbReference type="PIRSF" id="PIRSF037263">
    <property type="entry name" value="DUF951_bac"/>
    <property type="match status" value="1"/>
</dbReference>
<evidence type="ECO:0000313" key="2">
    <source>
        <dbReference type="Proteomes" id="UP000250003"/>
    </source>
</evidence>
<sequence length="65" mass="7578">MNDRKFDYEVGDIVTLKKQHPCGSKEWEILRVGADFRLKCMGCGHQVMLARRLVEKNTRDLKKNA</sequence>
<name>A0A2Z4U984_9FIRM</name>
<gene>
    <name evidence="1" type="ORF">DQQ01_03535</name>
</gene>
<dbReference type="PANTHER" id="PTHR38455:SF1">
    <property type="entry name" value="DUF951 DOMAIN-CONTAINING PROTEIN"/>
    <property type="match status" value="1"/>
</dbReference>
<organism evidence="1 2">
    <name type="scientific">Blautia argi</name>
    <dbReference type="NCBI Taxonomy" id="1912897"/>
    <lineage>
        <taxon>Bacteria</taxon>
        <taxon>Bacillati</taxon>
        <taxon>Bacillota</taxon>
        <taxon>Clostridia</taxon>
        <taxon>Lachnospirales</taxon>
        <taxon>Lachnospiraceae</taxon>
        <taxon>Blautia</taxon>
    </lineage>
</organism>
<dbReference type="OrthoDB" id="9802710at2"/>
<dbReference type="Pfam" id="PF06107">
    <property type="entry name" value="DUF951"/>
    <property type="match status" value="1"/>
</dbReference>
<dbReference type="PANTHER" id="PTHR38455">
    <property type="entry name" value="HYPOTHETICAL CYTOSOLIC PROTEIN"/>
    <property type="match status" value="1"/>
</dbReference>
<dbReference type="KEGG" id="blau:DQQ01_03535"/>
<dbReference type="AlphaFoldDB" id="A0A2Z4U984"/>
<keyword evidence="2" id="KW-1185">Reference proteome</keyword>
<evidence type="ECO:0000313" key="1">
    <source>
        <dbReference type="EMBL" id="AWY97369.1"/>
    </source>
</evidence>
<dbReference type="EMBL" id="CP030280">
    <property type="protein sequence ID" value="AWY97369.1"/>
    <property type="molecule type" value="Genomic_DNA"/>
</dbReference>
<protein>
    <submittedName>
        <fullName evidence="1">DUF951 domain-containing protein</fullName>
    </submittedName>
</protein>
<accession>A0A2Z4U984</accession>
<dbReference type="Proteomes" id="UP000250003">
    <property type="component" value="Chromosome"/>
</dbReference>
<reference evidence="2" key="1">
    <citation type="submission" date="2018-06" db="EMBL/GenBank/DDBJ databases">
        <title>Description of Blautia argi sp. nov., a new anaerobic isolated from dog feces.</title>
        <authorList>
            <person name="Chang Y.-H."/>
            <person name="Paek J."/>
            <person name="Shin Y."/>
        </authorList>
    </citation>
    <scope>NUCLEOTIDE SEQUENCE [LARGE SCALE GENOMIC DNA]</scope>
    <source>
        <strain evidence="2">KCTC 15426</strain>
    </source>
</reference>
<proteinExistence type="predicted"/>